<dbReference type="InterPro" id="IPR002505">
    <property type="entry name" value="PTA_PTB"/>
</dbReference>
<proteinExistence type="inferred from homology"/>
<name>A0ABT2TNA3_9FIRM</name>
<evidence type="ECO:0000313" key="7">
    <source>
        <dbReference type="Proteomes" id="UP001652442"/>
    </source>
</evidence>
<dbReference type="Gene3D" id="3.40.50.10750">
    <property type="entry name" value="Isocitrate/Isopropylmalate dehydrogenase-like"/>
    <property type="match status" value="1"/>
</dbReference>
<reference evidence="6 7" key="1">
    <citation type="journal article" date="2021" name="ISME Commun">
        <title>Automated analysis of genomic sequences facilitates high-throughput and comprehensive description of bacteria.</title>
        <authorList>
            <person name="Hitch T.C.A."/>
        </authorList>
    </citation>
    <scope>NUCLEOTIDE SEQUENCE [LARGE SCALE GENOMIC DNA]</scope>
    <source>
        <strain evidence="6 7">Sanger_109</strain>
    </source>
</reference>
<dbReference type="RefSeq" id="WP_158426343.1">
    <property type="nucleotide sequence ID" value="NZ_JAOQJQ010000009.1"/>
</dbReference>
<organism evidence="6 7">
    <name type="scientific">Brotonthovivens ammoniilytica</name>
    <dbReference type="NCBI Taxonomy" id="2981725"/>
    <lineage>
        <taxon>Bacteria</taxon>
        <taxon>Bacillati</taxon>
        <taxon>Bacillota</taxon>
        <taxon>Clostridia</taxon>
        <taxon>Lachnospirales</taxon>
        <taxon>Lachnospiraceae</taxon>
        <taxon>Brotonthovivens</taxon>
    </lineage>
</organism>
<comment type="similarity">
    <text evidence="2">Belongs to the phosphate acetyltransferase and butyryltransferase family.</text>
</comment>
<dbReference type="SUPFAM" id="SSF53659">
    <property type="entry name" value="Isocitrate/Isopropylmalate dehydrogenase-like"/>
    <property type="match status" value="1"/>
</dbReference>
<keyword evidence="4 6" id="KW-0012">Acyltransferase</keyword>
<sequence length="334" mass="35597">MGFIDVIYEKAKAHKQRIAVPECTNPSMMRACVKAAVDGIADIIFVGDPEICKKTAKENEIDLRGVKIADVNDPVYQEELVEKYAQLPKKVLGKKSVAKRIVSPLYMALVMEAVGEADCTFGGLDTTTYEFVMAAQGVLGLASGVSAPSGMLMMELDDYQGAQGNIFGMADGAINTEPTSDVLASIAVSCCDTYSALTGNEALCAFLSYSTDGSGNSPSVFRVREGLEKAKALRPDLKIDGEFQADAAIVERVAEKKVKRASKVAGKANVLIYPDAAACNIATKLIQQFAPGHSYGPIYQGFGKPVLDCSRGDTEERIYDNVAFCSVIASGAAR</sequence>
<gene>
    <name evidence="6" type="ORF">OCV88_15450</name>
</gene>
<keyword evidence="3" id="KW-0808">Transferase</keyword>
<comment type="caution">
    <text evidence="6">The sequence shown here is derived from an EMBL/GenBank/DDBJ whole genome shotgun (WGS) entry which is preliminary data.</text>
</comment>
<evidence type="ECO:0000256" key="4">
    <source>
        <dbReference type="ARBA" id="ARBA00023315"/>
    </source>
</evidence>
<dbReference type="InterPro" id="IPR050500">
    <property type="entry name" value="Phos_Acetyltrans/Butyryltrans"/>
</dbReference>
<dbReference type="PIRSF" id="PIRSF000428">
    <property type="entry name" value="P_Ac_trans"/>
    <property type="match status" value="1"/>
</dbReference>
<dbReference type="InterPro" id="IPR042113">
    <property type="entry name" value="P_AcTrfase_dom1"/>
</dbReference>
<dbReference type="Gene3D" id="3.40.50.10950">
    <property type="match status" value="1"/>
</dbReference>
<dbReference type="GO" id="GO:0016746">
    <property type="term" value="F:acyltransferase activity"/>
    <property type="evidence" value="ECO:0007669"/>
    <property type="project" value="UniProtKB-KW"/>
</dbReference>
<feature type="domain" description="Phosphate acetyl/butaryl transferase" evidence="5">
    <location>
        <begin position="3"/>
        <end position="323"/>
    </location>
</feature>
<evidence type="ECO:0000256" key="3">
    <source>
        <dbReference type="ARBA" id="ARBA00022679"/>
    </source>
</evidence>
<accession>A0ABT2TNA3</accession>
<evidence type="ECO:0000256" key="1">
    <source>
        <dbReference type="ARBA" id="ARBA00000705"/>
    </source>
</evidence>
<evidence type="ECO:0000313" key="6">
    <source>
        <dbReference type="EMBL" id="MCU6763704.1"/>
    </source>
</evidence>
<dbReference type="Pfam" id="PF01515">
    <property type="entry name" value="PTA_PTB"/>
    <property type="match status" value="1"/>
</dbReference>
<evidence type="ECO:0000259" key="5">
    <source>
        <dbReference type="Pfam" id="PF01515"/>
    </source>
</evidence>
<keyword evidence="7" id="KW-1185">Reference proteome</keyword>
<comment type="catalytic activity">
    <reaction evidence="1">
        <text>acetyl-CoA + phosphate = acetyl phosphate + CoA</text>
        <dbReference type="Rhea" id="RHEA:19521"/>
        <dbReference type="ChEBI" id="CHEBI:22191"/>
        <dbReference type="ChEBI" id="CHEBI:43474"/>
        <dbReference type="ChEBI" id="CHEBI:57287"/>
        <dbReference type="ChEBI" id="CHEBI:57288"/>
        <dbReference type="EC" id="2.3.1.8"/>
    </reaction>
</comment>
<dbReference type="PANTHER" id="PTHR43356">
    <property type="entry name" value="PHOSPHATE ACETYLTRANSFERASE"/>
    <property type="match status" value="1"/>
</dbReference>
<dbReference type="Proteomes" id="UP001652442">
    <property type="component" value="Unassembled WGS sequence"/>
</dbReference>
<protein>
    <submittedName>
        <fullName evidence="6">Phosphate acyltransferase</fullName>
    </submittedName>
</protein>
<dbReference type="InterPro" id="IPR042112">
    <property type="entry name" value="P_AcTrfase_dom2"/>
</dbReference>
<dbReference type="InterPro" id="IPR012147">
    <property type="entry name" value="P_Ac_Bu_trans"/>
</dbReference>
<dbReference type="PANTHER" id="PTHR43356:SF3">
    <property type="entry name" value="PHOSPHATE ACETYLTRANSFERASE"/>
    <property type="match status" value="1"/>
</dbReference>
<dbReference type="EMBL" id="JAOQJQ010000009">
    <property type="protein sequence ID" value="MCU6763704.1"/>
    <property type="molecule type" value="Genomic_DNA"/>
</dbReference>
<evidence type="ECO:0000256" key="2">
    <source>
        <dbReference type="ARBA" id="ARBA00005656"/>
    </source>
</evidence>